<dbReference type="PANTHER" id="PTHR31836">
    <property type="match status" value="1"/>
</dbReference>
<comment type="caution">
    <text evidence="3">The sequence shown here is derived from an EMBL/GenBank/DDBJ whole genome shotgun (WGS) entry which is preliminary data.</text>
</comment>
<evidence type="ECO:0000313" key="3">
    <source>
        <dbReference type="EMBL" id="OAD02238.1"/>
    </source>
</evidence>
<gene>
    <name evidence="3" type="ORF">MUCCIDRAFT_144427</name>
</gene>
<name>A0A168KC87_MUCCL</name>
<dbReference type="Proteomes" id="UP000077051">
    <property type="component" value="Unassembled WGS sequence"/>
</dbReference>
<proteinExistence type="predicted"/>
<dbReference type="EMBL" id="AMYB01000005">
    <property type="protein sequence ID" value="OAD02238.1"/>
    <property type="molecule type" value="Genomic_DNA"/>
</dbReference>
<dbReference type="OrthoDB" id="623670at2759"/>
<dbReference type="InterPro" id="IPR051477">
    <property type="entry name" value="Expansin_CellWall"/>
</dbReference>
<dbReference type="InterPro" id="IPR036908">
    <property type="entry name" value="RlpA-like_sf"/>
</dbReference>
<reference evidence="3 4" key="1">
    <citation type="submission" date="2015-06" db="EMBL/GenBank/DDBJ databases">
        <title>Expansion of signal transduction pathways in fungi by whole-genome duplication.</title>
        <authorList>
            <consortium name="DOE Joint Genome Institute"/>
            <person name="Corrochano L.M."/>
            <person name="Kuo A."/>
            <person name="Marcet-Houben M."/>
            <person name="Polaino S."/>
            <person name="Salamov A."/>
            <person name="Villalobos J.M."/>
            <person name="Alvarez M.I."/>
            <person name="Avalos J."/>
            <person name="Benito E.P."/>
            <person name="Benoit I."/>
            <person name="Burger G."/>
            <person name="Camino L.P."/>
            <person name="Canovas D."/>
            <person name="Cerda-Olmedo E."/>
            <person name="Cheng J.-F."/>
            <person name="Dominguez A."/>
            <person name="Elias M."/>
            <person name="Eslava A.P."/>
            <person name="Glaser F."/>
            <person name="Grimwood J."/>
            <person name="Gutierrez G."/>
            <person name="Heitman J."/>
            <person name="Henrissat B."/>
            <person name="Iturriaga E.A."/>
            <person name="Lang B.F."/>
            <person name="Lavin J.L."/>
            <person name="Lee S."/>
            <person name="Li W."/>
            <person name="Lindquist E."/>
            <person name="Lopez-Garcia S."/>
            <person name="Luque E.M."/>
            <person name="Marcos A.T."/>
            <person name="Martin J."/>
            <person name="Mccluskey K."/>
            <person name="Medina H.R."/>
            <person name="Miralles-Duran A."/>
            <person name="Miyazaki A."/>
            <person name="Munoz-Torres E."/>
            <person name="Oguiza J.A."/>
            <person name="Ohm R."/>
            <person name="Olmedo M."/>
            <person name="Orejas M."/>
            <person name="Ortiz-Castellanos L."/>
            <person name="Pisabarro A.G."/>
            <person name="Rodriguez-Romero J."/>
            <person name="Ruiz-Herrera J."/>
            <person name="Ruiz-Vazquez R."/>
            <person name="Sanz C."/>
            <person name="Schackwitz W."/>
            <person name="Schmutz J."/>
            <person name="Shahriari M."/>
            <person name="Shelest E."/>
            <person name="Silva-Franco F."/>
            <person name="Soanes D."/>
            <person name="Syed K."/>
            <person name="Tagua V.G."/>
            <person name="Talbot N.J."/>
            <person name="Thon M."/>
            <person name="De Vries R.P."/>
            <person name="Wiebenga A."/>
            <person name="Yadav J.S."/>
            <person name="Braun E.L."/>
            <person name="Baker S."/>
            <person name="Garre V."/>
            <person name="Horwitz B."/>
            <person name="Torres-Martinez S."/>
            <person name="Idnurm A."/>
            <person name="Herrera-Estrella A."/>
            <person name="Gabaldon T."/>
            <person name="Grigoriev I.V."/>
        </authorList>
    </citation>
    <scope>NUCLEOTIDE SEQUENCE [LARGE SCALE GENOMIC DNA]</scope>
    <source>
        <strain evidence="3 4">CBS 277.49</strain>
    </source>
</reference>
<dbReference type="AlphaFoldDB" id="A0A168KC87"/>
<keyword evidence="4" id="KW-1185">Reference proteome</keyword>
<feature type="non-terminal residue" evidence="3">
    <location>
        <position position="1"/>
    </location>
</feature>
<dbReference type="SUPFAM" id="SSF50685">
    <property type="entry name" value="Barwin-like endoglucanases"/>
    <property type="match status" value="1"/>
</dbReference>
<dbReference type="CDD" id="cd22191">
    <property type="entry name" value="DPBB_RlpA_EXP_N-like"/>
    <property type="match status" value="1"/>
</dbReference>
<keyword evidence="1" id="KW-0732">Signal</keyword>
<organism evidence="3 4">
    <name type="scientific">Mucor lusitanicus CBS 277.49</name>
    <dbReference type="NCBI Taxonomy" id="747725"/>
    <lineage>
        <taxon>Eukaryota</taxon>
        <taxon>Fungi</taxon>
        <taxon>Fungi incertae sedis</taxon>
        <taxon>Mucoromycota</taxon>
        <taxon>Mucoromycotina</taxon>
        <taxon>Mucoromycetes</taxon>
        <taxon>Mucorales</taxon>
        <taxon>Mucorineae</taxon>
        <taxon>Mucoraceae</taxon>
        <taxon>Mucor</taxon>
    </lineage>
</organism>
<evidence type="ECO:0000259" key="2">
    <source>
        <dbReference type="Pfam" id="PF03330"/>
    </source>
</evidence>
<evidence type="ECO:0000313" key="4">
    <source>
        <dbReference type="Proteomes" id="UP000077051"/>
    </source>
</evidence>
<dbReference type="Gene3D" id="2.40.40.10">
    <property type="entry name" value="RlpA-like domain"/>
    <property type="match status" value="1"/>
</dbReference>
<dbReference type="PANTHER" id="PTHR31836:SF28">
    <property type="entry name" value="SRCR DOMAIN-CONTAINING PROTEIN-RELATED"/>
    <property type="match status" value="1"/>
</dbReference>
<dbReference type="Pfam" id="PF03330">
    <property type="entry name" value="DPBB_1"/>
    <property type="match status" value="1"/>
</dbReference>
<sequence>YSGKATFFTPNQGACGDWNDNNDYIAAIGGSLYGSYSHKSKYCNKKVKVVNKANGKSVTVTIKDACESCDKTHIDLSPAAFAQIGKFDTGILKVDWYIQ</sequence>
<dbReference type="InterPro" id="IPR009009">
    <property type="entry name" value="RlpA-like_DPBB"/>
</dbReference>
<feature type="domain" description="RlpA-like protein double-psi beta-barrel" evidence="2">
    <location>
        <begin position="3"/>
        <end position="95"/>
    </location>
</feature>
<dbReference type="VEuPathDB" id="FungiDB:MUCCIDRAFT_144427"/>
<protein>
    <recommendedName>
        <fullName evidence="2">RlpA-like protein double-psi beta-barrel domain-containing protein</fullName>
    </recommendedName>
</protein>
<accession>A0A168KC87</accession>
<dbReference type="STRING" id="747725.A0A168KC87"/>
<evidence type="ECO:0000256" key="1">
    <source>
        <dbReference type="ARBA" id="ARBA00022729"/>
    </source>
</evidence>